<keyword evidence="2" id="KW-1185">Reference proteome</keyword>
<dbReference type="AlphaFoldDB" id="A0A6H0XIY9"/>
<evidence type="ECO:0008006" key="3">
    <source>
        <dbReference type="Google" id="ProtNLM"/>
    </source>
</evidence>
<sequence length="413" mass="46761">MPAYIVTPWRTQGDLLAVRQQLYRLDGEDNRRHAVNRVMAWRLRGNLPHAVESTALLMDAFLHHDISANSSFSIRAVYSAAFCRFVTGFCDIGRNRERSLEPSSMLDIARQIDMPADFVALRHEATHEELPSERRIVIACEDALQWLWRVYWSRLDVAKLEQEQPQVKDAEQHHDAKAFAQKMFRSYRSVKRESLKNKQPLALLQQQLAQSTQAFAKLCADDRTVLDAVAEDIVEKGLLLPSDRRLGAPLDGAFLIWDDLLQAMCQQQRFISPLTAALLNAIASEEDQYDDSQREAYALWLSHICCSAEWESALEHVEDTRRAVMKSCITHPGVWTSVVAESLITAGDDAFVKAWKPFLDAARLMEDDEDAVDQNDQMLDIKRDSVVVDPAEKLLGGWHRAVLAPTTPLGVIA</sequence>
<name>A0A6H0XIY9_9PEZI</name>
<gene>
    <name evidence="1" type="ORF">AMS68_000210</name>
</gene>
<proteinExistence type="predicted"/>
<dbReference type="OrthoDB" id="10263222at2759"/>
<dbReference type="Proteomes" id="UP000503462">
    <property type="component" value="Chromosome 1"/>
</dbReference>
<accession>A0A6H0XIY9</accession>
<evidence type="ECO:0000313" key="2">
    <source>
        <dbReference type="Proteomes" id="UP000503462"/>
    </source>
</evidence>
<reference evidence="1 2" key="1">
    <citation type="journal article" date="2016" name="Sci. Rep.">
        <title>Peltaster fructicola genome reveals evolution from an invasive phytopathogen to an ectophytic parasite.</title>
        <authorList>
            <person name="Xu C."/>
            <person name="Chen H."/>
            <person name="Gleason M.L."/>
            <person name="Xu J.R."/>
            <person name="Liu H."/>
            <person name="Zhang R."/>
            <person name="Sun G."/>
        </authorList>
    </citation>
    <scope>NUCLEOTIDE SEQUENCE [LARGE SCALE GENOMIC DNA]</scope>
    <source>
        <strain evidence="1 2">LNHT1506</strain>
    </source>
</reference>
<dbReference type="GO" id="GO:0030687">
    <property type="term" value="C:preribosome, large subunit precursor"/>
    <property type="evidence" value="ECO:0007669"/>
    <property type="project" value="TreeGrafter"/>
</dbReference>
<dbReference type="GO" id="GO:0000470">
    <property type="term" value="P:maturation of LSU-rRNA"/>
    <property type="evidence" value="ECO:0007669"/>
    <property type="project" value="TreeGrafter"/>
</dbReference>
<dbReference type="PANTHER" id="PTHR15002:SF0">
    <property type="entry name" value="RIBOSOMAL BIOGENESIS PROTEIN LAS1L"/>
    <property type="match status" value="1"/>
</dbReference>
<dbReference type="GO" id="GO:0090730">
    <property type="term" value="C:Las1 complex"/>
    <property type="evidence" value="ECO:0007669"/>
    <property type="project" value="InterPro"/>
</dbReference>
<dbReference type="EMBL" id="CP051139">
    <property type="protein sequence ID" value="QIW94692.1"/>
    <property type="molecule type" value="Genomic_DNA"/>
</dbReference>
<dbReference type="GO" id="GO:0004519">
    <property type="term" value="F:endonuclease activity"/>
    <property type="evidence" value="ECO:0007669"/>
    <property type="project" value="InterPro"/>
</dbReference>
<dbReference type="GO" id="GO:0000460">
    <property type="term" value="P:maturation of 5.8S rRNA"/>
    <property type="evidence" value="ECO:0007669"/>
    <property type="project" value="TreeGrafter"/>
</dbReference>
<dbReference type="PANTHER" id="PTHR15002">
    <property type="entry name" value="RIBOSOMAL BIOGENESIS PROTEIN LAS1L"/>
    <property type="match status" value="1"/>
</dbReference>
<organism evidence="1 2">
    <name type="scientific">Peltaster fructicola</name>
    <dbReference type="NCBI Taxonomy" id="286661"/>
    <lineage>
        <taxon>Eukaryota</taxon>
        <taxon>Fungi</taxon>
        <taxon>Dikarya</taxon>
        <taxon>Ascomycota</taxon>
        <taxon>Pezizomycotina</taxon>
        <taxon>Dothideomycetes</taxon>
        <taxon>Dothideomycetes incertae sedis</taxon>
        <taxon>Peltaster</taxon>
    </lineage>
</organism>
<protein>
    <recommendedName>
        <fullName evidence="3">Las1-like protein</fullName>
    </recommendedName>
</protein>
<dbReference type="InterPro" id="IPR007174">
    <property type="entry name" value="Las1"/>
</dbReference>
<evidence type="ECO:0000313" key="1">
    <source>
        <dbReference type="EMBL" id="QIW94692.1"/>
    </source>
</evidence>
<dbReference type="Pfam" id="PF04031">
    <property type="entry name" value="Las1"/>
    <property type="match status" value="1"/>
</dbReference>